<feature type="region of interest" description="Disordered" evidence="7">
    <location>
        <begin position="80"/>
        <end position="192"/>
    </location>
</feature>
<dbReference type="Pfam" id="PF07904">
    <property type="entry name" value="Eaf7"/>
    <property type="match status" value="1"/>
</dbReference>
<feature type="compositionally biased region" description="Acidic residues" evidence="7">
    <location>
        <begin position="80"/>
        <end position="97"/>
    </location>
</feature>
<protein>
    <recommendedName>
        <fullName evidence="10">Chromatin modification-related protein EAF7</fullName>
    </recommendedName>
</protein>
<dbReference type="EMBL" id="JANBTW010000015">
    <property type="protein sequence ID" value="KAJ2679048.1"/>
    <property type="molecule type" value="Genomic_DNA"/>
</dbReference>
<reference evidence="8" key="1">
    <citation type="submission" date="2022-07" db="EMBL/GenBank/DDBJ databases">
        <title>Phylogenomic reconstructions and comparative analyses of Kickxellomycotina fungi.</title>
        <authorList>
            <person name="Reynolds N.K."/>
            <person name="Stajich J.E."/>
            <person name="Barry K."/>
            <person name="Grigoriev I.V."/>
            <person name="Crous P."/>
            <person name="Smith M.E."/>
        </authorList>
    </citation>
    <scope>NUCLEOTIDE SEQUENCE</scope>
    <source>
        <strain evidence="8">NRRL 3115</strain>
    </source>
</reference>
<feature type="compositionally biased region" description="Low complexity" evidence="7">
    <location>
        <begin position="252"/>
        <end position="271"/>
    </location>
</feature>
<dbReference type="Proteomes" id="UP001151518">
    <property type="component" value="Unassembled WGS sequence"/>
</dbReference>
<accession>A0A9W8GBW3</accession>
<sequence>MAMPENKTRENIWTPEAELALYMSMVGLRPVGIHKSFRLINIYTRLQTRLGSNIDITIGDVRERLNSLFNVQLLDEIEDDYEEDEENEEEEDGDEEASTGKGKEASTHSINKSKVKSSVADNKSEKRIESDEELEDAENSKVDEEDDDNSNKEAEDEDSEAGSGAEGDEGADDDGNSTTSKKKTQSDGGFNIASFIPATSIGATLDTSDPLFWRKKSVDFTLPWAEFGTLMVEKAGVGVSEDHDDAEMAERSASVTPAPTMTSTPTSALTPKMMTPELEDDGDAEAKANDEQAQDIESDGERASPVLRRRKGRSLTPVPRSRPKSSRVAAATTTTSSTRKKAKGR</sequence>
<keyword evidence="4" id="KW-0805">Transcription regulation</keyword>
<keyword evidence="5" id="KW-0804">Transcription</keyword>
<feature type="region of interest" description="Disordered" evidence="7">
    <location>
        <begin position="240"/>
        <end position="345"/>
    </location>
</feature>
<dbReference type="PANTHER" id="PTHR13581">
    <property type="entry name" value="MRG-BINDING PROTEIN"/>
    <property type="match status" value="1"/>
</dbReference>
<dbReference type="PANTHER" id="PTHR13581:SF5">
    <property type="entry name" value="MRG_MORF4L-BINDING PROTEIN"/>
    <property type="match status" value="1"/>
</dbReference>
<dbReference type="GO" id="GO:0005634">
    <property type="term" value="C:nucleus"/>
    <property type="evidence" value="ECO:0007669"/>
    <property type="project" value="UniProtKB-SubCell"/>
</dbReference>
<dbReference type="OrthoDB" id="5595141at2759"/>
<evidence type="ECO:0000256" key="2">
    <source>
        <dbReference type="ARBA" id="ARBA00007117"/>
    </source>
</evidence>
<dbReference type="GO" id="GO:0006325">
    <property type="term" value="P:chromatin organization"/>
    <property type="evidence" value="ECO:0007669"/>
    <property type="project" value="UniProtKB-KW"/>
</dbReference>
<evidence type="ECO:0000256" key="4">
    <source>
        <dbReference type="ARBA" id="ARBA00023015"/>
    </source>
</evidence>
<dbReference type="GO" id="GO:0035267">
    <property type="term" value="C:NuA4 histone acetyltransferase complex"/>
    <property type="evidence" value="ECO:0007669"/>
    <property type="project" value="TreeGrafter"/>
</dbReference>
<proteinExistence type="inferred from homology"/>
<evidence type="ECO:0000256" key="1">
    <source>
        <dbReference type="ARBA" id="ARBA00004123"/>
    </source>
</evidence>
<comment type="similarity">
    <text evidence="2">Belongs to the EAF7 family.</text>
</comment>
<gene>
    <name evidence="8" type="ORF">GGI25_001820</name>
</gene>
<evidence type="ECO:0000256" key="3">
    <source>
        <dbReference type="ARBA" id="ARBA00022853"/>
    </source>
</evidence>
<keyword evidence="3" id="KW-0156">Chromatin regulator</keyword>
<evidence type="ECO:0000313" key="9">
    <source>
        <dbReference type="Proteomes" id="UP001151518"/>
    </source>
</evidence>
<name>A0A9W8GBW3_9FUNG</name>
<organism evidence="8 9">
    <name type="scientific">Coemansia spiralis</name>
    <dbReference type="NCBI Taxonomy" id="417178"/>
    <lineage>
        <taxon>Eukaryota</taxon>
        <taxon>Fungi</taxon>
        <taxon>Fungi incertae sedis</taxon>
        <taxon>Zoopagomycota</taxon>
        <taxon>Kickxellomycotina</taxon>
        <taxon>Kickxellomycetes</taxon>
        <taxon>Kickxellales</taxon>
        <taxon>Kickxellaceae</taxon>
        <taxon>Coemansia</taxon>
    </lineage>
</organism>
<keyword evidence="6" id="KW-0539">Nucleus</keyword>
<dbReference type="GO" id="GO:0006357">
    <property type="term" value="P:regulation of transcription by RNA polymerase II"/>
    <property type="evidence" value="ECO:0007669"/>
    <property type="project" value="TreeGrafter"/>
</dbReference>
<dbReference type="InterPro" id="IPR012423">
    <property type="entry name" value="Eaf7/MRGBP"/>
</dbReference>
<comment type="subcellular location">
    <subcellularLocation>
        <location evidence="1">Nucleus</location>
    </subcellularLocation>
</comment>
<dbReference type="AlphaFoldDB" id="A0A9W8GBW3"/>
<evidence type="ECO:0000256" key="7">
    <source>
        <dbReference type="SAM" id="MobiDB-lite"/>
    </source>
</evidence>
<evidence type="ECO:0008006" key="10">
    <source>
        <dbReference type="Google" id="ProtNLM"/>
    </source>
</evidence>
<evidence type="ECO:0000313" key="8">
    <source>
        <dbReference type="EMBL" id="KAJ2679048.1"/>
    </source>
</evidence>
<evidence type="ECO:0000256" key="6">
    <source>
        <dbReference type="ARBA" id="ARBA00023242"/>
    </source>
</evidence>
<feature type="compositionally biased region" description="Low complexity" evidence="7">
    <location>
        <begin position="326"/>
        <end position="337"/>
    </location>
</feature>
<comment type="caution">
    <text evidence="8">The sequence shown here is derived from an EMBL/GenBank/DDBJ whole genome shotgun (WGS) entry which is preliminary data.</text>
</comment>
<feature type="compositionally biased region" description="Acidic residues" evidence="7">
    <location>
        <begin position="130"/>
        <end position="175"/>
    </location>
</feature>
<evidence type="ECO:0000256" key="5">
    <source>
        <dbReference type="ARBA" id="ARBA00023163"/>
    </source>
</evidence>